<evidence type="ECO:0000256" key="1">
    <source>
        <dbReference type="SAM" id="MobiDB-lite"/>
    </source>
</evidence>
<dbReference type="AlphaFoldDB" id="A0AAW0Q596"/>
<organism evidence="2 3">
    <name type="scientific">Apiospora kogelbergensis</name>
    <dbReference type="NCBI Taxonomy" id="1337665"/>
    <lineage>
        <taxon>Eukaryota</taxon>
        <taxon>Fungi</taxon>
        <taxon>Dikarya</taxon>
        <taxon>Ascomycota</taxon>
        <taxon>Pezizomycotina</taxon>
        <taxon>Sordariomycetes</taxon>
        <taxon>Xylariomycetidae</taxon>
        <taxon>Amphisphaeriales</taxon>
        <taxon>Apiosporaceae</taxon>
        <taxon>Apiospora</taxon>
    </lineage>
</organism>
<sequence length="568" mass="61964">MNEGQTGDRSCPINLDTSSDEEELFGRPMGYVRPTPPQPCATEEIQKIQQTRQTQRPQHKQKEKQKITNPTVANSVSTKPTVNGAPAAAVSVPKPSGPDRPSVDHQKPATAPEAAASVPGDETSFPSKLLLGQQRPAPAPEVTTNGIGKKPSVMARPSIDHRQSDLNPTPAPDPETVANGCNGRVLDTDSPLMPFRKAGAVPNLAENVSGGKSSDSDRPLMDRWRAKAAANATAKPSDDKGSGANRTLLGPIGSSEVAAARAQPQARVLNGSDAAKTYGDQRSEAYRSFTNTAFRGQTGAATQAQTMAQILGKVKSTAAIALEAEFASFGDEALESDRPLLILDQRWKNITPREWQQLTPVERSTALVDRHDANEFDSAIYSKANESSNPNSGFYGVPSYALRVTAPPRPEPKFLAHINPWTHWTHARTPEWHAEKQEEIKARGNRKDPRNFGQAAKRVAEGKATRGHLPSYRKPELPDRVKTNPSWMAALAELNKLKEAYHAEQRTKTQQRKRRRKGKDTATQHRNVDGDGDVDMDDSSGSVGNEPVRTSQRPTEFALHRGNWTVIR</sequence>
<feature type="compositionally biased region" description="Low complexity" evidence="1">
    <location>
        <begin position="47"/>
        <end position="56"/>
    </location>
</feature>
<feature type="compositionally biased region" description="Basic and acidic residues" evidence="1">
    <location>
        <begin position="214"/>
        <end position="225"/>
    </location>
</feature>
<evidence type="ECO:0000313" key="2">
    <source>
        <dbReference type="EMBL" id="KAK8092966.1"/>
    </source>
</evidence>
<dbReference type="EMBL" id="JAQQWP010000012">
    <property type="protein sequence ID" value="KAK8092966.1"/>
    <property type="molecule type" value="Genomic_DNA"/>
</dbReference>
<feature type="compositionally biased region" description="Low complexity" evidence="1">
    <location>
        <begin position="84"/>
        <end position="94"/>
    </location>
</feature>
<accession>A0AAW0Q596</accession>
<proteinExistence type="predicted"/>
<feature type="compositionally biased region" description="Basic and acidic residues" evidence="1">
    <location>
        <begin position="519"/>
        <end position="529"/>
    </location>
</feature>
<evidence type="ECO:0000313" key="3">
    <source>
        <dbReference type="Proteomes" id="UP001392437"/>
    </source>
</evidence>
<keyword evidence="3" id="KW-1185">Reference proteome</keyword>
<feature type="compositionally biased region" description="Basic residues" evidence="1">
    <location>
        <begin position="509"/>
        <end position="518"/>
    </location>
</feature>
<comment type="caution">
    <text evidence="2">The sequence shown here is derived from an EMBL/GenBank/DDBJ whole genome shotgun (WGS) entry which is preliminary data.</text>
</comment>
<feature type="region of interest" description="Disordered" evidence="1">
    <location>
        <begin position="436"/>
        <end position="481"/>
    </location>
</feature>
<feature type="region of interest" description="Disordered" evidence="1">
    <location>
        <begin position="1"/>
        <end position="250"/>
    </location>
</feature>
<reference evidence="2 3" key="1">
    <citation type="submission" date="2023-01" db="EMBL/GenBank/DDBJ databases">
        <title>Analysis of 21 Apiospora genomes using comparative genomics revels a genus with tremendous synthesis potential of carbohydrate active enzymes and secondary metabolites.</title>
        <authorList>
            <person name="Sorensen T."/>
        </authorList>
    </citation>
    <scope>NUCLEOTIDE SEQUENCE [LARGE SCALE GENOMIC DNA]</scope>
    <source>
        <strain evidence="2 3">CBS 117206</strain>
    </source>
</reference>
<protein>
    <submittedName>
        <fullName evidence="2">Uncharacterized protein</fullName>
    </submittedName>
</protein>
<feature type="compositionally biased region" description="Polar residues" evidence="1">
    <location>
        <begin position="67"/>
        <end position="81"/>
    </location>
</feature>
<name>A0AAW0Q596_9PEZI</name>
<gene>
    <name evidence="2" type="ORF">PG999_014553</name>
</gene>
<feature type="compositionally biased region" description="Basic and acidic residues" evidence="1">
    <location>
        <begin position="436"/>
        <end position="450"/>
    </location>
</feature>
<dbReference type="Proteomes" id="UP001392437">
    <property type="component" value="Unassembled WGS sequence"/>
</dbReference>
<feature type="region of interest" description="Disordered" evidence="1">
    <location>
        <begin position="499"/>
        <end position="568"/>
    </location>
</feature>